<comment type="caution">
    <text evidence="1">The sequence shown here is derived from an EMBL/GenBank/DDBJ whole genome shotgun (WGS) entry which is preliminary data.</text>
</comment>
<accession>A0A0F9CPH5</accession>
<dbReference type="AlphaFoldDB" id="A0A0F9CPH5"/>
<organism evidence="1">
    <name type="scientific">marine sediment metagenome</name>
    <dbReference type="NCBI Taxonomy" id="412755"/>
    <lineage>
        <taxon>unclassified sequences</taxon>
        <taxon>metagenomes</taxon>
        <taxon>ecological metagenomes</taxon>
    </lineage>
</organism>
<sequence>IEMLTVGLSRKILPAGAGAKMIKSLAIFGSESIGEAAGEVAGQVSVGEELNLAEAALEGIVASGQSIATTIGHTALNKFLDKQVAFPKSVAQADRKIVRAVTLLKDEGFSEDEALDILFATTEFAPHEAERFEQTSAKTKRAVEEIRSIISQSPEVSEVEPQMMGFGGFGREGQRLDAEQEFKDLSKEDLASKFEESYNTALEKSGLNEDQFEAFVIKVVREQRQDLSLTEQQLEEHPDEVTDKAEEFVEERFTELPRETQEDIIDVARLRYALGVREGLFPGVQEQESLADEKARTLLDKELVKDVEEQKQSVPPLEESDVATLTGISNAIVARARKMRGSTALTPADHKEINKSIFSSIQKGYHTDALEYAQLILAKSKDESIEVSQDRQSGMTVRKAQIEDQHAKLISKVVQHRQAKNDAAAQQELTRANALLGQLEVIEEGLQRVGTELGRGLAMRKYMYDRSTFTVTNVLSYAREIRKRDLTLEETESLVEKTNRIKELEDQVDTITRERLLPAEEQELLELAESLLDQSVKRVQEEF</sequence>
<reference evidence="1" key="1">
    <citation type="journal article" date="2015" name="Nature">
        <title>Complex archaea that bridge the gap between prokaryotes and eukaryotes.</title>
        <authorList>
            <person name="Spang A."/>
            <person name="Saw J.H."/>
            <person name="Jorgensen S.L."/>
            <person name="Zaremba-Niedzwiedzka K."/>
            <person name="Martijn J."/>
            <person name="Lind A.E."/>
            <person name="van Eijk R."/>
            <person name="Schleper C."/>
            <person name="Guy L."/>
            <person name="Ettema T.J."/>
        </authorList>
    </citation>
    <scope>NUCLEOTIDE SEQUENCE</scope>
</reference>
<evidence type="ECO:0000313" key="1">
    <source>
        <dbReference type="EMBL" id="KKL28312.1"/>
    </source>
</evidence>
<feature type="non-terminal residue" evidence="1">
    <location>
        <position position="543"/>
    </location>
</feature>
<proteinExistence type="predicted"/>
<feature type="non-terminal residue" evidence="1">
    <location>
        <position position="1"/>
    </location>
</feature>
<dbReference type="EMBL" id="LAZR01035140">
    <property type="protein sequence ID" value="KKL28312.1"/>
    <property type="molecule type" value="Genomic_DNA"/>
</dbReference>
<gene>
    <name evidence="1" type="ORF">LCGC14_2376400</name>
</gene>
<name>A0A0F9CPH5_9ZZZZ</name>
<protein>
    <submittedName>
        <fullName evidence="1">Uncharacterized protein</fullName>
    </submittedName>
</protein>